<evidence type="ECO:0000313" key="2">
    <source>
        <dbReference type="Proteomes" id="UP001071777"/>
    </source>
</evidence>
<dbReference type="EMBL" id="JAPCXB010000014">
    <property type="protein sequence ID" value="KAJ1614893.1"/>
    <property type="molecule type" value="Genomic_DNA"/>
</dbReference>
<sequence>MHGPEIVSATVMQSKTRAEVRDKEITSLIIFDSSLTTEYDERSISDIDSDEKLIYYYPSCDSATAKRQQMGLIEGLMSMSSLLIECGELLNYVKTRQHEIAFKKIINSEITVCIVMQLPHCIKIRAGEVADVEFIEDDIYDKHSSQTLCDVSEYLPSQFRNSKYISLGQEENNKEPLLSILDRFIETFFLLHGEIINVKKNLKYVLEDFVPAFIDTIDLNTLSITTSMSGFYFAPVERQVQISVINLVENMIHNKKEISHISILFDAHMLYSTLDPLSSKVLYNYLVMHNGVAMNDKLCNAPYGRFPTLSSLEKNGGFSTFGRSNKISNEGFIFGPISELDNSKTGLVFSPKIFLPCSSEGYRLLAFTYKEVMVVVLLKDELCTNSNDYGDGVSCELNKKMQLCIEIKSQIINSSGGLSELYEHIFEQFMRIMNSADTMRFFYINKSNFAIRRSNRLLRTTRTLMSSVEGECVFRATRMIDSNSEGVDGCIFKLGNEGWIVCRRSLDRRYYLFIEDSKIPLSKILGKLYNSL</sequence>
<reference evidence="1" key="1">
    <citation type="submission" date="2022-10" db="EMBL/GenBank/DDBJ databases">
        <title>Adaptive evolution leads to modifications in subtelomeric GC content in a zoonotic Cryptosporidium species.</title>
        <authorList>
            <person name="Li J."/>
            <person name="Feng Y."/>
            <person name="Xiao L."/>
        </authorList>
    </citation>
    <scope>NUCLEOTIDE SEQUENCE</scope>
    <source>
        <strain evidence="1">25894</strain>
    </source>
</reference>
<proteinExistence type="predicted"/>
<name>A0ABQ8PBS4_9CRYT</name>
<evidence type="ECO:0008006" key="3">
    <source>
        <dbReference type="Google" id="ProtNLM"/>
    </source>
</evidence>
<dbReference type="PANTHER" id="PTHR13056:SF0">
    <property type="entry name" value="VACUOLAR FUSION PROTEIN CCZ1 HOMOLOG-RELATED"/>
    <property type="match status" value="1"/>
</dbReference>
<protein>
    <recommendedName>
        <fullName evidence="3">CCZ1/INTU/HSP4 first Longin domain-containing protein</fullName>
    </recommendedName>
</protein>
<evidence type="ECO:0000313" key="1">
    <source>
        <dbReference type="EMBL" id="KAJ1614893.1"/>
    </source>
</evidence>
<dbReference type="PANTHER" id="PTHR13056">
    <property type="entry name" value="VACUOLAR FUSION PROTEIN CCZ1 HOMOLOG-RELATED"/>
    <property type="match status" value="1"/>
</dbReference>
<organism evidence="1 2">
    <name type="scientific">Cryptosporidium canis</name>
    <dbReference type="NCBI Taxonomy" id="195482"/>
    <lineage>
        <taxon>Eukaryota</taxon>
        <taxon>Sar</taxon>
        <taxon>Alveolata</taxon>
        <taxon>Apicomplexa</taxon>
        <taxon>Conoidasida</taxon>
        <taxon>Coccidia</taxon>
        <taxon>Eucoccidiorida</taxon>
        <taxon>Eimeriorina</taxon>
        <taxon>Cryptosporidiidae</taxon>
        <taxon>Cryptosporidium</taxon>
    </lineage>
</organism>
<accession>A0ABQ8PBS4</accession>
<comment type="caution">
    <text evidence="1">The sequence shown here is derived from an EMBL/GenBank/DDBJ whole genome shotgun (WGS) entry which is preliminary data.</text>
</comment>
<keyword evidence="2" id="KW-1185">Reference proteome</keyword>
<gene>
    <name evidence="1" type="ORF">OJ252_423</name>
</gene>
<dbReference type="Proteomes" id="UP001071777">
    <property type="component" value="Unassembled WGS sequence"/>
</dbReference>
<dbReference type="InterPro" id="IPR013176">
    <property type="entry name" value="Ccz1"/>
</dbReference>